<protein>
    <submittedName>
        <fullName evidence="1">ROK family protein</fullName>
    </submittedName>
</protein>
<dbReference type="AlphaFoldDB" id="A0ABD5P9M1"/>
<dbReference type="Gene3D" id="3.30.420.40">
    <property type="match status" value="2"/>
</dbReference>
<dbReference type="EMBL" id="JBHSDS010000003">
    <property type="protein sequence ID" value="MFC4357434.1"/>
    <property type="molecule type" value="Genomic_DNA"/>
</dbReference>
<organism evidence="1 2">
    <name type="scientific">Halobium salinum</name>
    <dbReference type="NCBI Taxonomy" id="1364940"/>
    <lineage>
        <taxon>Archaea</taxon>
        <taxon>Methanobacteriati</taxon>
        <taxon>Methanobacteriota</taxon>
        <taxon>Stenosarchaea group</taxon>
        <taxon>Halobacteria</taxon>
        <taxon>Halobacteriales</taxon>
        <taxon>Haloferacaceae</taxon>
        <taxon>Halobium</taxon>
    </lineage>
</organism>
<evidence type="ECO:0000313" key="2">
    <source>
        <dbReference type="Proteomes" id="UP001595921"/>
    </source>
</evidence>
<dbReference type="Pfam" id="PF00480">
    <property type="entry name" value="ROK"/>
    <property type="match status" value="1"/>
</dbReference>
<proteinExistence type="predicted"/>
<comment type="caution">
    <text evidence="1">The sequence shown here is derived from an EMBL/GenBank/DDBJ whole genome shotgun (WGS) entry which is preliminary data.</text>
</comment>
<dbReference type="PANTHER" id="PTHR18964:SF149">
    <property type="entry name" value="BIFUNCTIONAL UDP-N-ACETYLGLUCOSAMINE 2-EPIMERASE_N-ACETYLMANNOSAMINE KINASE"/>
    <property type="match status" value="1"/>
</dbReference>
<dbReference type="Proteomes" id="UP001595921">
    <property type="component" value="Unassembled WGS sequence"/>
</dbReference>
<dbReference type="RefSeq" id="WP_267622266.1">
    <property type="nucleotide sequence ID" value="NZ_JAODIW010000006.1"/>
</dbReference>
<reference evidence="1 2" key="1">
    <citation type="journal article" date="2019" name="Int. J. Syst. Evol. Microbiol.">
        <title>The Global Catalogue of Microorganisms (GCM) 10K type strain sequencing project: providing services to taxonomists for standard genome sequencing and annotation.</title>
        <authorList>
            <consortium name="The Broad Institute Genomics Platform"/>
            <consortium name="The Broad Institute Genome Sequencing Center for Infectious Disease"/>
            <person name="Wu L."/>
            <person name="Ma J."/>
        </authorList>
    </citation>
    <scope>NUCLEOTIDE SEQUENCE [LARGE SCALE GENOMIC DNA]</scope>
    <source>
        <strain evidence="1 2">CGMCC 1.12553</strain>
    </source>
</reference>
<dbReference type="PANTHER" id="PTHR18964">
    <property type="entry name" value="ROK (REPRESSOR, ORF, KINASE) FAMILY"/>
    <property type="match status" value="1"/>
</dbReference>
<dbReference type="InterPro" id="IPR043129">
    <property type="entry name" value="ATPase_NBD"/>
</dbReference>
<gene>
    <name evidence="1" type="ORF">ACFO0N_05655</name>
</gene>
<dbReference type="InterPro" id="IPR000600">
    <property type="entry name" value="ROK"/>
</dbReference>
<accession>A0ABD5P9M1</accession>
<sequence length="324" mass="33568">MTPATADAAVLDIGSTRLRYGRGTPRGPVDVRSEPTRADALTEQVLDAVDRVRRRSTGGLRGVAVATTGLVDADRGAIVEFDTADGGTVRDLRLAAAVDERFSLPTVVENDCTAAAVGEWAFGAGRGCDSVAYVTFGTGIGGGVVEDGRPIRGERGYAAEVGLFPVETEGELWSTGVRGAWEAYCSGRGIPRFAESVLGATEDPSRLRTVGDLTAPDVFAAAEAGDAVAERVLDSVARYNAAGVGAVVNAYDPGVVAVGGSVALSNPERTLSGIERHLDDYTLADPPAVRLSPLGEDAELYGAVASATGVENGDDRTRVVRDEE</sequence>
<dbReference type="SUPFAM" id="SSF53067">
    <property type="entry name" value="Actin-like ATPase domain"/>
    <property type="match status" value="1"/>
</dbReference>
<evidence type="ECO:0000313" key="1">
    <source>
        <dbReference type="EMBL" id="MFC4357434.1"/>
    </source>
</evidence>
<name>A0ABD5P9M1_9EURY</name>
<keyword evidence="2" id="KW-1185">Reference proteome</keyword>